<reference evidence="6 7" key="1">
    <citation type="submission" date="2019-12" db="EMBL/GenBank/DDBJ databases">
        <authorList>
            <person name="Alioto T."/>
            <person name="Alioto T."/>
            <person name="Gomez Garrido J."/>
        </authorList>
    </citation>
    <scope>NUCLEOTIDE SEQUENCE [LARGE SCALE GENOMIC DNA]</scope>
</reference>
<keyword evidence="3" id="KW-0460">Magnesium</keyword>
<sequence>MQILRPISVCTFKTELPKMEICFALGTTTASRPSNAIQHRILASTSWNQTVIRGSGNYKPPIWEFDYIQSLNSEYTGERYITRASEMKMQVKMMLDETMEPLDQLELIDNLDRLGISYHFEDEIEQILAFINRKYSKSKEPKIKDLYATALEFRLLRQHGFNVSQERFDCFKNEKGDFKPRLCNDTKGLLQLYEASFLSIKGESTLEMAREFTIKHLEIKLLTTFIVIHWCIMPRRFHCTGPYLGLKRFINKYEKRPDKNPILVQLAKLDFNIVQATYLEELKYVSRWWERTCLAKMLPFARDRLVECFFWNIGVLFEPQYGFSRIDATKVNVFITIMDDIYDVYGTFEELELFTYIIERWDVSAIEQLPDYMQIFYLALNNFINEMAYDVLREKGIIIIPYLRKVWTDLCKAYLQEAKWCLTGYTPTMKEYMENALISISAHVILSHSFFSVTNPIEKEATILRLADDLATSSDELERGDVPKSIQCYMKETGASEDESFKHIRFLICETWKKMNKCRDTNCPFSQTFIEIAVNLARMAQYMYQYGDGHGIQNRKTKDRILALLFEPIPLK</sequence>
<dbReference type="InterPro" id="IPR008949">
    <property type="entry name" value="Isoprenoid_synthase_dom_sf"/>
</dbReference>
<dbReference type="CDD" id="cd00684">
    <property type="entry name" value="Terpene_cyclase_plant_C1"/>
    <property type="match status" value="1"/>
</dbReference>
<evidence type="ECO:0000256" key="2">
    <source>
        <dbReference type="ARBA" id="ARBA00022723"/>
    </source>
</evidence>
<evidence type="ECO:0000256" key="1">
    <source>
        <dbReference type="ARBA" id="ARBA00001946"/>
    </source>
</evidence>
<dbReference type="PANTHER" id="PTHR31225:SF9">
    <property type="entry name" value="TERPENE SYNTHASE 10"/>
    <property type="match status" value="1"/>
</dbReference>
<keyword evidence="2" id="KW-0479">Metal-binding</keyword>
<dbReference type="SUPFAM" id="SSF48239">
    <property type="entry name" value="Terpenoid cyclases/Protein prenyltransferases"/>
    <property type="match status" value="1"/>
</dbReference>
<dbReference type="Proteomes" id="UP000594638">
    <property type="component" value="Unassembled WGS sequence"/>
</dbReference>
<evidence type="ECO:0000313" key="7">
    <source>
        <dbReference type="Proteomes" id="UP000594638"/>
    </source>
</evidence>
<dbReference type="InterPro" id="IPR005630">
    <property type="entry name" value="Terpene_synthase_metal-bd"/>
</dbReference>
<dbReference type="GO" id="GO:0016102">
    <property type="term" value="P:diterpenoid biosynthetic process"/>
    <property type="evidence" value="ECO:0007669"/>
    <property type="project" value="InterPro"/>
</dbReference>
<dbReference type="AlphaFoldDB" id="A0A8S0PBR5"/>
<dbReference type="InterPro" id="IPR001906">
    <property type="entry name" value="Terpene_synth_N"/>
</dbReference>
<keyword evidence="7" id="KW-1185">Reference proteome</keyword>
<dbReference type="SUPFAM" id="SSF48576">
    <property type="entry name" value="Terpenoid synthases"/>
    <property type="match status" value="1"/>
</dbReference>
<dbReference type="InterPro" id="IPR050148">
    <property type="entry name" value="Terpene_synthase-like"/>
</dbReference>
<proteinExistence type="predicted"/>
<dbReference type="Pfam" id="PF03936">
    <property type="entry name" value="Terpene_synth_C"/>
    <property type="match status" value="1"/>
</dbReference>
<dbReference type="InterPro" id="IPR044814">
    <property type="entry name" value="Terpene_cyclase_plant_C1"/>
</dbReference>
<dbReference type="SFLD" id="SFLDS00005">
    <property type="entry name" value="Isoprenoid_Synthase_Type_I"/>
    <property type="match status" value="1"/>
</dbReference>
<dbReference type="GO" id="GO:0000287">
    <property type="term" value="F:magnesium ion binding"/>
    <property type="evidence" value="ECO:0007669"/>
    <property type="project" value="InterPro"/>
</dbReference>
<dbReference type="SFLD" id="SFLDG01019">
    <property type="entry name" value="Terpene_Cyclase_Like_1_C_Termi"/>
    <property type="match status" value="1"/>
</dbReference>
<accession>A0A8S0PBR5</accession>
<evidence type="ECO:0000259" key="5">
    <source>
        <dbReference type="Pfam" id="PF03936"/>
    </source>
</evidence>
<gene>
    <name evidence="6" type="ORF">OLEA9_A010982</name>
</gene>
<dbReference type="FunFam" id="1.10.600.10:FF:000007">
    <property type="entry name" value="Isoprene synthase, chloroplastic"/>
    <property type="match status" value="1"/>
</dbReference>
<evidence type="ECO:0000256" key="3">
    <source>
        <dbReference type="ARBA" id="ARBA00022842"/>
    </source>
</evidence>
<dbReference type="EMBL" id="CACTIH010000041">
    <property type="protein sequence ID" value="CAA2939100.1"/>
    <property type="molecule type" value="Genomic_DNA"/>
</dbReference>
<dbReference type="Pfam" id="PF01397">
    <property type="entry name" value="Terpene_synth"/>
    <property type="match status" value="1"/>
</dbReference>
<organism evidence="6 7">
    <name type="scientific">Olea europaea subsp. europaea</name>
    <dbReference type="NCBI Taxonomy" id="158383"/>
    <lineage>
        <taxon>Eukaryota</taxon>
        <taxon>Viridiplantae</taxon>
        <taxon>Streptophyta</taxon>
        <taxon>Embryophyta</taxon>
        <taxon>Tracheophyta</taxon>
        <taxon>Spermatophyta</taxon>
        <taxon>Magnoliopsida</taxon>
        <taxon>eudicotyledons</taxon>
        <taxon>Gunneridae</taxon>
        <taxon>Pentapetalae</taxon>
        <taxon>asterids</taxon>
        <taxon>lamiids</taxon>
        <taxon>Lamiales</taxon>
        <taxon>Oleaceae</taxon>
        <taxon>Oleeae</taxon>
        <taxon>Olea</taxon>
    </lineage>
</organism>
<evidence type="ECO:0000313" key="6">
    <source>
        <dbReference type="EMBL" id="CAA2939100.1"/>
    </source>
</evidence>
<evidence type="ECO:0000259" key="4">
    <source>
        <dbReference type="Pfam" id="PF01397"/>
    </source>
</evidence>
<dbReference type="GO" id="GO:0010333">
    <property type="term" value="F:terpene synthase activity"/>
    <property type="evidence" value="ECO:0007669"/>
    <property type="project" value="InterPro"/>
</dbReference>
<dbReference type="InterPro" id="IPR008930">
    <property type="entry name" value="Terpenoid_cyclase/PrenylTrfase"/>
</dbReference>
<dbReference type="InterPro" id="IPR034741">
    <property type="entry name" value="Terpene_cyclase-like_1_C"/>
</dbReference>
<dbReference type="Gene3D" id="1.10.600.10">
    <property type="entry name" value="Farnesyl Diphosphate Synthase"/>
    <property type="match status" value="1"/>
</dbReference>
<comment type="cofactor">
    <cofactor evidence="1">
        <name>Mg(2+)</name>
        <dbReference type="ChEBI" id="CHEBI:18420"/>
    </cofactor>
</comment>
<feature type="domain" description="Terpene synthase N-terminal" evidence="4">
    <location>
        <begin position="62"/>
        <end position="218"/>
    </location>
</feature>
<dbReference type="OrthoDB" id="1936865at2759"/>
<dbReference type="InterPro" id="IPR036965">
    <property type="entry name" value="Terpene_synth_N_sf"/>
</dbReference>
<dbReference type="Gramene" id="OE9A010982T1">
    <property type="protein sequence ID" value="OE9A010982C1"/>
    <property type="gene ID" value="OE9A010982"/>
</dbReference>
<comment type="caution">
    <text evidence="6">The sequence shown here is derived from an EMBL/GenBank/DDBJ whole genome shotgun (WGS) entry which is preliminary data.</text>
</comment>
<feature type="domain" description="Terpene synthase metal-binding" evidence="5">
    <location>
        <begin position="294"/>
        <end position="514"/>
    </location>
</feature>
<name>A0A8S0PBR5_OLEEU</name>
<dbReference type="Gene3D" id="1.50.10.130">
    <property type="entry name" value="Terpene synthase, N-terminal domain"/>
    <property type="match status" value="1"/>
</dbReference>
<dbReference type="PANTHER" id="PTHR31225">
    <property type="entry name" value="OS04G0344100 PROTEIN-RELATED"/>
    <property type="match status" value="1"/>
</dbReference>
<protein>
    <submittedName>
        <fullName evidence="6">Terpene synthase 10-like</fullName>
    </submittedName>
</protein>